<gene>
    <name evidence="2" type="ORF">C2G38_2242773</name>
</gene>
<proteinExistence type="predicted"/>
<evidence type="ECO:0000256" key="1">
    <source>
        <dbReference type="SAM" id="Phobius"/>
    </source>
</evidence>
<keyword evidence="1" id="KW-0472">Membrane</keyword>
<dbReference type="AlphaFoldDB" id="A0A397VWD7"/>
<dbReference type="OrthoDB" id="2353529at2759"/>
<feature type="transmembrane region" description="Helical" evidence="1">
    <location>
        <begin position="59"/>
        <end position="84"/>
    </location>
</feature>
<organism evidence="2 3">
    <name type="scientific">Gigaspora rosea</name>
    <dbReference type="NCBI Taxonomy" id="44941"/>
    <lineage>
        <taxon>Eukaryota</taxon>
        <taxon>Fungi</taxon>
        <taxon>Fungi incertae sedis</taxon>
        <taxon>Mucoromycota</taxon>
        <taxon>Glomeromycotina</taxon>
        <taxon>Glomeromycetes</taxon>
        <taxon>Diversisporales</taxon>
        <taxon>Gigasporaceae</taxon>
        <taxon>Gigaspora</taxon>
    </lineage>
</organism>
<accession>A0A397VWD7</accession>
<evidence type="ECO:0000313" key="2">
    <source>
        <dbReference type="EMBL" id="RIB23326.1"/>
    </source>
</evidence>
<sequence length="552" mass="62103">MSPKNLSDIPSANWQWADPLKSFLLIVIIVVWGHCLEICREQPNYSPEFQQLMGPGSFIVTFAFSLLIESIFTHIFAYVQGIFLLSRRGIPFQSIIIGGNPLRVSLSCFTIIKQKQINIFQLLSYLGTLVIYILSFSIGAYATSTLGTPYTIMEVTTFKWIQAPTVLTKELNASMNSAFIPDNFIGAVVNIQMNHLFSWVQRTKDDINEIAFMPMTKDLELNLTQSSNQSNTQSFNHALTKWKVEKVLTNVGMQYLASQCSANIIPPCEINGRESVYVMAGKKNQTISWRLCNLHYNTINTFINTSMQIDCNISIKGGVFPLIIFEYPNVNQQPLEEYLSQVLMKKNELTELEDIKNNLFATMENALLRPFNDSDPITKNVAMQLASGWNCEPENVNCAQSKGTAATLRYVGALLDSTSIMYFADNKDKLNELLKNNSSTTGSYRASHRVCLGGTNPMQSIGLMITIPLIIVIIGLLPLLYNNKLWWLAADIGNNYLAFARSVIPCGENWNNELPECTARLGETKFKKTVRLNIKDNHIGLSSSLHDNKTYR</sequence>
<dbReference type="Proteomes" id="UP000266673">
    <property type="component" value="Unassembled WGS sequence"/>
</dbReference>
<keyword evidence="3" id="KW-1185">Reference proteome</keyword>
<evidence type="ECO:0000313" key="3">
    <source>
        <dbReference type="Proteomes" id="UP000266673"/>
    </source>
</evidence>
<feature type="transmembrane region" description="Helical" evidence="1">
    <location>
        <begin position="119"/>
        <end position="142"/>
    </location>
</feature>
<keyword evidence="1" id="KW-1133">Transmembrane helix</keyword>
<feature type="transmembrane region" description="Helical" evidence="1">
    <location>
        <begin position="461"/>
        <end position="481"/>
    </location>
</feature>
<reference evidence="2 3" key="1">
    <citation type="submission" date="2018-06" db="EMBL/GenBank/DDBJ databases">
        <title>Comparative genomics reveals the genomic features of Rhizophagus irregularis, R. cerebriforme, R. diaphanum and Gigaspora rosea, and their symbiotic lifestyle signature.</title>
        <authorList>
            <person name="Morin E."/>
            <person name="San Clemente H."/>
            <person name="Chen E.C.H."/>
            <person name="De La Providencia I."/>
            <person name="Hainaut M."/>
            <person name="Kuo A."/>
            <person name="Kohler A."/>
            <person name="Murat C."/>
            <person name="Tang N."/>
            <person name="Roy S."/>
            <person name="Loubradou J."/>
            <person name="Henrissat B."/>
            <person name="Grigoriev I.V."/>
            <person name="Corradi N."/>
            <person name="Roux C."/>
            <person name="Martin F.M."/>
        </authorList>
    </citation>
    <scope>NUCLEOTIDE SEQUENCE [LARGE SCALE GENOMIC DNA]</scope>
    <source>
        <strain evidence="2 3">DAOM 194757</strain>
    </source>
</reference>
<keyword evidence="1" id="KW-0812">Transmembrane</keyword>
<dbReference type="EMBL" id="QKWP01000267">
    <property type="protein sequence ID" value="RIB23326.1"/>
    <property type="molecule type" value="Genomic_DNA"/>
</dbReference>
<name>A0A397VWD7_9GLOM</name>
<protein>
    <submittedName>
        <fullName evidence="2">Uncharacterized protein</fullName>
    </submittedName>
</protein>
<comment type="caution">
    <text evidence="2">The sequence shown here is derived from an EMBL/GenBank/DDBJ whole genome shotgun (WGS) entry which is preliminary data.</text>
</comment>